<evidence type="ECO:0000256" key="3">
    <source>
        <dbReference type="ARBA" id="ARBA00022679"/>
    </source>
</evidence>
<dbReference type="PANTHER" id="PTHR11739:SF4">
    <property type="entry name" value="CITRATE SYNTHASE, PEROXISOMAL"/>
    <property type="match status" value="1"/>
</dbReference>
<reference evidence="7" key="2">
    <citation type="journal article" date="2021" name="PeerJ">
        <title>Extensive microbial diversity within the chicken gut microbiome revealed by metagenomics and culture.</title>
        <authorList>
            <person name="Gilroy R."/>
            <person name="Ravi A."/>
            <person name="Getino M."/>
            <person name="Pursley I."/>
            <person name="Horton D.L."/>
            <person name="Alikhan N.F."/>
            <person name="Baker D."/>
            <person name="Gharbi K."/>
            <person name="Hall N."/>
            <person name="Watson M."/>
            <person name="Adriaenssens E.M."/>
            <person name="Foster-Nyarko E."/>
            <person name="Jarju S."/>
            <person name="Secka A."/>
            <person name="Antonio M."/>
            <person name="Oren A."/>
            <person name="Chaudhuri R.R."/>
            <person name="La Ragione R."/>
            <person name="Hildebrand F."/>
            <person name="Pallen M.J."/>
        </authorList>
    </citation>
    <scope>NUCLEOTIDE SEQUENCE</scope>
    <source>
        <strain evidence="7">13766</strain>
    </source>
</reference>
<dbReference type="GO" id="GO:0005975">
    <property type="term" value="P:carbohydrate metabolic process"/>
    <property type="evidence" value="ECO:0007669"/>
    <property type="project" value="TreeGrafter"/>
</dbReference>
<organism evidence="7 8">
    <name type="scientific">Candidatus Alectryocaccomicrobium excrementavium</name>
    <dbReference type="NCBI Taxonomy" id="2840668"/>
    <lineage>
        <taxon>Bacteria</taxon>
        <taxon>Bacillati</taxon>
        <taxon>Bacillota</taxon>
        <taxon>Clostridia</taxon>
        <taxon>Candidatus Alectryocaccomicrobium</taxon>
    </lineage>
</organism>
<protein>
    <recommendedName>
        <fullName evidence="5">Citrate synthase</fullName>
    </recommendedName>
</protein>
<sequence>MTEIHNNYSEITQQIREEAALCLQNGKIDPELYGKYQVNRGLRDINGKGVLTGLTEISDIVASVEKDGKSVPCEGELYYRGIDIRQLVDGFMSEDRFGFEEITYLLLFGKLPTREQLQAFTRQLSDYRTLPTNFVRDVIQKAPSPDMMNTLARSVLTLFSYDDNPFDLSVENVLRQCIQMIALFPMLAVYGYQAHNHYNNGESLYIHHPLPELSTAENILRMLRPDGHYTRLEARMLDLALVLHAEHGGGNNSTFTMHVVTSSGTDTYSAMAAALCSLKGPKHGGANIMVVRMFEDMKKNVRDWTSEEEVGEYLKALLEKRAFDHSGLIYGMGHAVYSLSDPRALILHNSVRKLAEEKGRQEDAALYALVERLAPQIISRERRIYKGVSANIDFYSGFVYSMLDLPIELYTPIFAASRVSGWSAHRIEEIINAGKIIRPSYKNVGEKQKYIALSQRG</sequence>
<evidence type="ECO:0000313" key="8">
    <source>
        <dbReference type="Proteomes" id="UP000824140"/>
    </source>
</evidence>
<feature type="active site" evidence="6">
    <location>
        <position position="334"/>
    </location>
</feature>
<dbReference type="GO" id="GO:0005829">
    <property type="term" value="C:cytosol"/>
    <property type="evidence" value="ECO:0007669"/>
    <property type="project" value="TreeGrafter"/>
</dbReference>
<evidence type="ECO:0000256" key="4">
    <source>
        <dbReference type="ARBA" id="ARBA00049288"/>
    </source>
</evidence>
<dbReference type="GO" id="GO:0006099">
    <property type="term" value="P:tricarboxylic acid cycle"/>
    <property type="evidence" value="ECO:0007669"/>
    <property type="project" value="InterPro"/>
</dbReference>
<dbReference type="GO" id="GO:0036440">
    <property type="term" value="F:citrate synthase activity"/>
    <property type="evidence" value="ECO:0007669"/>
    <property type="project" value="UniProtKB-EC"/>
</dbReference>
<evidence type="ECO:0000256" key="6">
    <source>
        <dbReference type="PIRSR" id="PIRSR001369-1"/>
    </source>
</evidence>
<dbReference type="Gene3D" id="1.10.230.10">
    <property type="entry name" value="Cytochrome P450-Terp, domain 2"/>
    <property type="match status" value="1"/>
</dbReference>
<gene>
    <name evidence="7" type="ORF">IAA84_05515</name>
</gene>
<keyword evidence="3 5" id="KW-0808">Transferase</keyword>
<accession>A0A9D1G0X7</accession>
<comment type="catalytic activity">
    <reaction evidence="4">
        <text>oxaloacetate + acetyl-CoA + H2O = citrate + CoA + H(+)</text>
        <dbReference type="Rhea" id="RHEA:16845"/>
        <dbReference type="ChEBI" id="CHEBI:15377"/>
        <dbReference type="ChEBI" id="CHEBI:15378"/>
        <dbReference type="ChEBI" id="CHEBI:16452"/>
        <dbReference type="ChEBI" id="CHEBI:16947"/>
        <dbReference type="ChEBI" id="CHEBI:57287"/>
        <dbReference type="ChEBI" id="CHEBI:57288"/>
        <dbReference type="EC" id="2.3.3.16"/>
    </reaction>
</comment>
<evidence type="ECO:0000256" key="5">
    <source>
        <dbReference type="PIRNR" id="PIRNR001369"/>
    </source>
</evidence>
<evidence type="ECO:0000256" key="1">
    <source>
        <dbReference type="ARBA" id="ARBA00005163"/>
    </source>
</evidence>
<proteinExistence type="inferred from homology"/>
<dbReference type="PIRSF" id="PIRSF001369">
    <property type="entry name" value="Citrate_synth"/>
    <property type="match status" value="1"/>
</dbReference>
<evidence type="ECO:0000313" key="7">
    <source>
        <dbReference type="EMBL" id="HIS92460.1"/>
    </source>
</evidence>
<dbReference type="CDD" id="cd06113">
    <property type="entry name" value="citrate_synt_like_1_2"/>
    <property type="match status" value="1"/>
</dbReference>
<comment type="caution">
    <text evidence="7">The sequence shown here is derived from an EMBL/GenBank/DDBJ whole genome shotgun (WGS) entry which is preliminary data.</text>
</comment>
<name>A0A9D1G0X7_9FIRM</name>
<reference evidence="7" key="1">
    <citation type="submission" date="2020-10" db="EMBL/GenBank/DDBJ databases">
        <authorList>
            <person name="Gilroy R."/>
        </authorList>
    </citation>
    <scope>NUCLEOTIDE SEQUENCE</scope>
    <source>
        <strain evidence="7">13766</strain>
    </source>
</reference>
<dbReference type="InterPro" id="IPR002020">
    <property type="entry name" value="Citrate_synthase"/>
</dbReference>
<dbReference type="Gene3D" id="1.10.580.10">
    <property type="entry name" value="Citrate Synthase, domain 1"/>
    <property type="match status" value="1"/>
</dbReference>
<evidence type="ECO:0000256" key="2">
    <source>
        <dbReference type="ARBA" id="ARBA00010566"/>
    </source>
</evidence>
<dbReference type="PRINTS" id="PR00143">
    <property type="entry name" value="CITRTSNTHASE"/>
</dbReference>
<comment type="pathway">
    <text evidence="1">Carbohydrate metabolism; tricarboxylic acid cycle.</text>
</comment>
<dbReference type="InterPro" id="IPR036969">
    <property type="entry name" value="Citrate_synthase_sf"/>
</dbReference>
<dbReference type="PANTHER" id="PTHR11739">
    <property type="entry name" value="CITRATE SYNTHASE"/>
    <property type="match status" value="1"/>
</dbReference>
<dbReference type="SUPFAM" id="SSF48256">
    <property type="entry name" value="Citrate synthase"/>
    <property type="match status" value="1"/>
</dbReference>
<dbReference type="Pfam" id="PF00285">
    <property type="entry name" value="Citrate_synt"/>
    <property type="match status" value="1"/>
</dbReference>
<dbReference type="InterPro" id="IPR024176">
    <property type="entry name" value="Citrate_synthase_bac-typ"/>
</dbReference>
<dbReference type="EMBL" id="DVJN01000108">
    <property type="protein sequence ID" value="HIS92460.1"/>
    <property type="molecule type" value="Genomic_DNA"/>
</dbReference>
<dbReference type="InterPro" id="IPR016142">
    <property type="entry name" value="Citrate_synth-like_lrg_a-sub"/>
</dbReference>
<dbReference type="AlphaFoldDB" id="A0A9D1G0X7"/>
<comment type="similarity">
    <text evidence="2 5">Belongs to the citrate synthase family.</text>
</comment>
<dbReference type="NCBIfam" id="NF010635">
    <property type="entry name" value="PRK14032.1"/>
    <property type="match status" value="1"/>
</dbReference>
<dbReference type="InterPro" id="IPR016143">
    <property type="entry name" value="Citrate_synth-like_sm_a-sub"/>
</dbReference>
<feature type="active site" evidence="6">
    <location>
        <position position="393"/>
    </location>
</feature>
<dbReference type="Proteomes" id="UP000824140">
    <property type="component" value="Unassembled WGS sequence"/>
</dbReference>